<feature type="domain" description="PRD" evidence="8">
    <location>
        <begin position="185"/>
        <end position="286"/>
    </location>
</feature>
<dbReference type="Gene3D" id="3.40.50.2300">
    <property type="match status" value="1"/>
</dbReference>
<dbReference type="InterPro" id="IPR036390">
    <property type="entry name" value="WH_DNA-bd_sf"/>
</dbReference>
<dbReference type="PANTHER" id="PTHR30185">
    <property type="entry name" value="CRYPTIC BETA-GLUCOSIDE BGL OPERON ANTITERMINATOR"/>
    <property type="match status" value="1"/>
</dbReference>
<dbReference type="CDD" id="cd05568">
    <property type="entry name" value="PTS_IIB_bgl_like"/>
    <property type="match status" value="1"/>
</dbReference>
<dbReference type="InterPro" id="IPR016152">
    <property type="entry name" value="PTrfase/Anion_transptr"/>
</dbReference>
<feature type="domain" description="PRD" evidence="8">
    <location>
        <begin position="288"/>
        <end position="395"/>
    </location>
</feature>
<keyword evidence="1" id="KW-0808">Transferase</keyword>
<dbReference type="Gene3D" id="1.10.10.10">
    <property type="entry name" value="Winged helix-like DNA-binding domain superfamily/Winged helix DNA-binding domain"/>
    <property type="match status" value="1"/>
</dbReference>
<sequence>MSVFSYNRLQEIFTFLASQKGPISPEELARKFHISKRTLRNDIRILNEELAPWNAKILMKRGNGYILEIPEDSLILLQNDTTPDGSLDSVDKRINHIIIYMLYSDDFKTQDDLANEVFVSINTIISYLKTVRLILQKYDLTLKNKPNVGYKIEGSEMNKRNCIIDLVTSNYNAYVSKFSNEQQALLKDLEFEQIQELVTDFNKKNGMHFSDYNLRNLILHIALSVSRIQADQNMESHDFSVDSQTQNLLSPLIECIESTFHTRFSESEKNYIYSHYISNTNELLNNHANIDYVHQIVSSIINMIYELYHFDLRSDYILERDLNHHLQSILNTHYLDLHKKNPLLNTIKNNYILSYEVTETVIKQVFKNEPFDLSDDEIGYISLHIGAAIERYFDLRNSKHKKVMILYDNGYATGSFLSAKISKLFSNNIDIIKVAPSNELEDMDLESVDCIISTVPLSNTKIPCVTVEMPLLRKDIENITRALTMSNMHPVDQIQNFFDPKLFVHTRVHDKKEIIHILCELLRNAGYVDERFEKSVFERENKVSTVMDGVIAIPHPLEMCSLKSKIAIGILDEPIHWSGKDTAQIILMLGLSDESKKDIEKLYDTFVEMMHNPQLQSLLLKTENLNDFLQILKDHISLDNF</sequence>
<dbReference type="Proteomes" id="UP000260721">
    <property type="component" value="Unassembled WGS sequence"/>
</dbReference>
<dbReference type="PROSITE" id="PS51099">
    <property type="entry name" value="PTS_EIIB_TYPE_2"/>
    <property type="match status" value="1"/>
</dbReference>
<dbReference type="Pfam" id="PF00874">
    <property type="entry name" value="PRD"/>
    <property type="match status" value="2"/>
</dbReference>
<evidence type="ECO:0000256" key="2">
    <source>
        <dbReference type="ARBA" id="ARBA00022737"/>
    </source>
</evidence>
<dbReference type="Pfam" id="PF00359">
    <property type="entry name" value="PTS_EIIA_2"/>
    <property type="match status" value="1"/>
</dbReference>
<dbReference type="SUPFAM" id="SSF63520">
    <property type="entry name" value="PTS-regulatory domain, PRD"/>
    <property type="match status" value="2"/>
</dbReference>
<gene>
    <name evidence="9" type="ORF">DXC78_04870</name>
</gene>
<dbReference type="SUPFAM" id="SSF46785">
    <property type="entry name" value="Winged helix' DNA-binding domain"/>
    <property type="match status" value="1"/>
</dbReference>
<evidence type="ECO:0000313" key="9">
    <source>
        <dbReference type="EMBL" id="RGD77009.1"/>
    </source>
</evidence>
<dbReference type="InterPro" id="IPR036095">
    <property type="entry name" value="PTS_EIIB-like_sf"/>
</dbReference>
<evidence type="ECO:0000256" key="5">
    <source>
        <dbReference type="ARBA" id="ARBA00023163"/>
    </source>
</evidence>
<dbReference type="InterPro" id="IPR050661">
    <property type="entry name" value="BglG_antiterminators"/>
</dbReference>
<keyword evidence="3" id="KW-0805">Transcription regulation</keyword>
<evidence type="ECO:0000313" key="10">
    <source>
        <dbReference type="Proteomes" id="UP000260721"/>
    </source>
</evidence>
<dbReference type="Pfam" id="PF08279">
    <property type="entry name" value="HTH_11"/>
    <property type="match status" value="1"/>
</dbReference>
<dbReference type="GO" id="GO:0006355">
    <property type="term" value="P:regulation of DNA-templated transcription"/>
    <property type="evidence" value="ECO:0007669"/>
    <property type="project" value="InterPro"/>
</dbReference>
<dbReference type="InterPro" id="IPR011608">
    <property type="entry name" value="PRD"/>
</dbReference>
<evidence type="ECO:0000256" key="1">
    <source>
        <dbReference type="ARBA" id="ARBA00022679"/>
    </source>
</evidence>
<dbReference type="InterPro" id="IPR007737">
    <property type="entry name" value="Mga_HTH"/>
</dbReference>
<feature type="domain" description="PTS EIIB type-2" evidence="7">
    <location>
        <begin position="401"/>
        <end position="491"/>
    </location>
</feature>
<feature type="domain" description="PTS EIIA type-2" evidence="6">
    <location>
        <begin position="495"/>
        <end position="635"/>
    </location>
</feature>
<proteinExistence type="predicted"/>
<dbReference type="GO" id="GO:0008982">
    <property type="term" value="F:protein-N(PI)-phosphohistidine-sugar phosphotransferase activity"/>
    <property type="evidence" value="ECO:0007669"/>
    <property type="project" value="InterPro"/>
</dbReference>
<dbReference type="InterPro" id="IPR013196">
    <property type="entry name" value="HTH_11"/>
</dbReference>
<dbReference type="SUPFAM" id="SSF52794">
    <property type="entry name" value="PTS system IIB component-like"/>
    <property type="match status" value="1"/>
</dbReference>
<dbReference type="InterPro" id="IPR036388">
    <property type="entry name" value="WH-like_DNA-bd_sf"/>
</dbReference>
<keyword evidence="4" id="KW-0010">Activator</keyword>
<evidence type="ECO:0000259" key="8">
    <source>
        <dbReference type="PROSITE" id="PS51372"/>
    </source>
</evidence>
<evidence type="ECO:0000256" key="3">
    <source>
        <dbReference type="ARBA" id="ARBA00023015"/>
    </source>
</evidence>
<organism evidence="9 10">
    <name type="scientific">Faecalicoccus pleomorphus</name>
    <dbReference type="NCBI Taxonomy" id="1323"/>
    <lineage>
        <taxon>Bacteria</taxon>
        <taxon>Bacillati</taxon>
        <taxon>Bacillota</taxon>
        <taxon>Erysipelotrichia</taxon>
        <taxon>Erysipelotrichales</taxon>
        <taxon>Erysipelotrichaceae</taxon>
        <taxon>Faecalicoccus</taxon>
    </lineage>
</organism>
<dbReference type="InterPro" id="IPR036634">
    <property type="entry name" value="PRD_sf"/>
</dbReference>
<reference evidence="9 10" key="1">
    <citation type="submission" date="2018-08" db="EMBL/GenBank/DDBJ databases">
        <title>A genome reference for cultivated species of the human gut microbiota.</title>
        <authorList>
            <person name="Zou Y."/>
            <person name="Xue W."/>
            <person name="Luo G."/>
        </authorList>
    </citation>
    <scope>NUCLEOTIDE SEQUENCE [LARGE SCALE GENOMIC DNA]</scope>
    <source>
        <strain evidence="9 10">TF08-11</strain>
    </source>
</reference>
<dbReference type="PROSITE" id="PS51372">
    <property type="entry name" value="PRD_2"/>
    <property type="match status" value="2"/>
</dbReference>
<dbReference type="EMBL" id="QUSK01000008">
    <property type="protein sequence ID" value="RGD77009.1"/>
    <property type="molecule type" value="Genomic_DNA"/>
</dbReference>
<evidence type="ECO:0000259" key="6">
    <source>
        <dbReference type="PROSITE" id="PS51094"/>
    </source>
</evidence>
<dbReference type="Gene3D" id="3.40.930.10">
    <property type="entry name" value="Mannitol-specific EII, Chain A"/>
    <property type="match status" value="1"/>
</dbReference>
<dbReference type="SUPFAM" id="SSF55804">
    <property type="entry name" value="Phoshotransferase/anion transport protein"/>
    <property type="match status" value="1"/>
</dbReference>
<dbReference type="PROSITE" id="PS51094">
    <property type="entry name" value="PTS_EIIA_TYPE_2"/>
    <property type="match status" value="1"/>
</dbReference>
<dbReference type="Pfam" id="PF05043">
    <property type="entry name" value="Mga"/>
    <property type="match status" value="1"/>
</dbReference>
<dbReference type="GO" id="GO:0009401">
    <property type="term" value="P:phosphoenolpyruvate-dependent sugar phosphotransferase system"/>
    <property type="evidence" value="ECO:0007669"/>
    <property type="project" value="InterPro"/>
</dbReference>
<evidence type="ECO:0000256" key="4">
    <source>
        <dbReference type="ARBA" id="ARBA00023159"/>
    </source>
</evidence>
<dbReference type="AlphaFoldDB" id="A0A3E3E6S8"/>
<protein>
    <submittedName>
        <fullName evidence="9">Transcription antiterminator</fullName>
    </submittedName>
</protein>
<dbReference type="STRING" id="1123313.GCA_000420345_01209"/>
<accession>A0A3E3E6S8</accession>
<dbReference type="PANTHER" id="PTHR30185:SF13">
    <property type="entry name" value="LICABCH OPERON REGULATOR-RELATED"/>
    <property type="match status" value="1"/>
</dbReference>
<evidence type="ECO:0000259" key="7">
    <source>
        <dbReference type="PROSITE" id="PS51099"/>
    </source>
</evidence>
<name>A0A3E3E6S8_9FIRM</name>
<dbReference type="InterPro" id="IPR002178">
    <property type="entry name" value="PTS_EIIA_type-2_dom"/>
</dbReference>
<dbReference type="InterPro" id="IPR013011">
    <property type="entry name" value="PTS_EIIB_2"/>
</dbReference>
<keyword evidence="5" id="KW-0804">Transcription</keyword>
<keyword evidence="2" id="KW-0677">Repeat</keyword>
<comment type="caution">
    <text evidence="9">The sequence shown here is derived from an EMBL/GenBank/DDBJ whole genome shotgun (WGS) entry which is preliminary data.</text>
</comment>
<dbReference type="Gene3D" id="1.10.1790.10">
    <property type="entry name" value="PRD domain"/>
    <property type="match status" value="2"/>
</dbReference>